<comment type="caution">
    <text evidence="1">The sequence shown here is derived from an EMBL/GenBank/DDBJ whole genome shotgun (WGS) entry which is preliminary data.</text>
</comment>
<organism evidence="1 2">
    <name type="scientific">Irpex rosettiformis</name>
    <dbReference type="NCBI Taxonomy" id="378272"/>
    <lineage>
        <taxon>Eukaryota</taxon>
        <taxon>Fungi</taxon>
        <taxon>Dikarya</taxon>
        <taxon>Basidiomycota</taxon>
        <taxon>Agaricomycotina</taxon>
        <taxon>Agaricomycetes</taxon>
        <taxon>Polyporales</taxon>
        <taxon>Irpicaceae</taxon>
        <taxon>Irpex</taxon>
    </lineage>
</organism>
<keyword evidence="2" id="KW-1185">Reference proteome</keyword>
<evidence type="ECO:0000313" key="2">
    <source>
        <dbReference type="Proteomes" id="UP001055072"/>
    </source>
</evidence>
<reference evidence="1" key="1">
    <citation type="journal article" date="2021" name="Environ. Microbiol.">
        <title>Gene family expansions and transcriptome signatures uncover fungal adaptations to wood decay.</title>
        <authorList>
            <person name="Hage H."/>
            <person name="Miyauchi S."/>
            <person name="Viragh M."/>
            <person name="Drula E."/>
            <person name="Min B."/>
            <person name="Chaduli D."/>
            <person name="Navarro D."/>
            <person name="Favel A."/>
            <person name="Norest M."/>
            <person name="Lesage-Meessen L."/>
            <person name="Balint B."/>
            <person name="Merenyi Z."/>
            <person name="de Eugenio L."/>
            <person name="Morin E."/>
            <person name="Martinez A.T."/>
            <person name="Baldrian P."/>
            <person name="Stursova M."/>
            <person name="Martinez M.J."/>
            <person name="Novotny C."/>
            <person name="Magnuson J.K."/>
            <person name="Spatafora J.W."/>
            <person name="Maurice S."/>
            <person name="Pangilinan J."/>
            <person name="Andreopoulos W."/>
            <person name="LaButti K."/>
            <person name="Hundley H."/>
            <person name="Na H."/>
            <person name="Kuo A."/>
            <person name="Barry K."/>
            <person name="Lipzen A."/>
            <person name="Henrissat B."/>
            <person name="Riley R."/>
            <person name="Ahrendt S."/>
            <person name="Nagy L.G."/>
            <person name="Grigoriev I.V."/>
            <person name="Martin F."/>
            <person name="Rosso M.N."/>
        </authorList>
    </citation>
    <scope>NUCLEOTIDE SEQUENCE</scope>
    <source>
        <strain evidence="1">CBS 384.51</strain>
    </source>
</reference>
<proteinExistence type="predicted"/>
<protein>
    <submittedName>
        <fullName evidence="1">Uncharacterized protein</fullName>
    </submittedName>
</protein>
<gene>
    <name evidence="1" type="ORF">BDY19DRAFT_1015609</name>
</gene>
<dbReference type="Proteomes" id="UP001055072">
    <property type="component" value="Unassembled WGS sequence"/>
</dbReference>
<accession>A0ACB8TXL1</accession>
<name>A0ACB8TXL1_9APHY</name>
<evidence type="ECO:0000313" key="1">
    <source>
        <dbReference type="EMBL" id="KAI0086730.1"/>
    </source>
</evidence>
<dbReference type="EMBL" id="MU274921">
    <property type="protein sequence ID" value="KAI0086730.1"/>
    <property type="molecule type" value="Genomic_DNA"/>
</dbReference>
<sequence length="377" mass="41790">MLLCALPKSAGASDFLQAAVMATAARTLDDENTCKAHCLLYVYAGNSWLLAYILIFKLTSIDHEQLQAAKDRLHPHPSACGYKVLVLSKVDQACSLASSTDLKVSNSKVSRNRWNAMSVMTTFWLLAESQQKRDRNRQDQTSNEDIDIPASPIVRLPLTSAYIEVPLAIAQYTPVQKDWSADADVDGEESEVFSWKEVGSVFTLKEGLHVWLICVPLFLSGATRGAMAVGASLLAAVGYVIFLVTEVPHNRLYQPRVLIRFGCILKKMLVERLEKVGDAHGGESGWDSRRDRRRVILFVMKCYLRTKRITRGGFEGICFRTCVTAKSLPCWDARFSLCMLPTSVPVSYHSTIGGGLLEFDPGWDNLATGVVEIQLPV</sequence>